<sequence>MLRKKLAAKNLNRQNLLRDQSQVGNVADTTFTCQTSKKIHMNRFDIYALYQSSLEREIQWKMAFFIDDLSKYCLCGIGPKGNAYNYPYNCSQNSSCDSLSGRPKFL</sequence>
<gene>
    <name evidence="1" type="ORF">EHAR0213_LOCUS5507</name>
    <name evidence="2" type="ORF">EHAR0213_LOCUS5508</name>
</gene>
<name>A0A7S3J7J2_9SPIT</name>
<accession>A0A7S3J7J2</accession>
<proteinExistence type="predicted"/>
<evidence type="ECO:0000313" key="2">
    <source>
        <dbReference type="EMBL" id="CAE0346598.1"/>
    </source>
</evidence>
<dbReference type="EMBL" id="HBII01012966">
    <property type="protein sequence ID" value="CAE0346598.1"/>
    <property type="molecule type" value="Transcribed_RNA"/>
</dbReference>
<evidence type="ECO:0000313" key="1">
    <source>
        <dbReference type="EMBL" id="CAE0346597.1"/>
    </source>
</evidence>
<dbReference type="EMBL" id="HBII01012965">
    <property type="protein sequence ID" value="CAE0346597.1"/>
    <property type="molecule type" value="Transcribed_RNA"/>
</dbReference>
<reference evidence="1" key="1">
    <citation type="submission" date="2021-01" db="EMBL/GenBank/DDBJ databases">
        <authorList>
            <person name="Corre E."/>
            <person name="Pelletier E."/>
            <person name="Niang G."/>
            <person name="Scheremetjew M."/>
            <person name="Finn R."/>
            <person name="Kale V."/>
            <person name="Holt S."/>
            <person name="Cochrane G."/>
            <person name="Meng A."/>
            <person name="Brown T."/>
            <person name="Cohen L."/>
        </authorList>
    </citation>
    <scope>NUCLEOTIDE SEQUENCE</scope>
    <source>
        <strain evidence="1">FSP1.4</strain>
    </source>
</reference>
<protein>
    <submittedName>
        <fullName evidence="1">Uncharacterized protein</fullName>
    </submittedName>
</protein>
<dbReference type="AlphaFoldDB" id="A0A7S3J7J2"/>
<organism evidence="1">
    <name type="scientific">Euplotes harpa</name>
    <dbReference type="NCBI Taxonomy" id="151035"/>
    <lineage>
        <taxon>Eukaryota</taxon>
        <taxon>Sar</taxon>
        <taxon>Alveolata</taxon>
        <taxon>Ciliophora</taxon>
        <taxon>Intramacronucleata</taxon>
        <taxon>Spirotrichea</taxon>
        <taxon>Hypotrichia</taxon>
        <taxon>Euplotida</taxon>
        <taxon>Euplotidae</taxon>
        <taxon>Euplotes</taxon>
    </lineage>
</organism>